<feature type="transmembrane region" description="Helical" evidence="9">
    <location>
        <begin position="217"/>
        <end position="237"/>
    </location>
</feature>
<evidence type="ECO:0000256" key="3">
    <source>
        <dbReference type="ARBA" id="ARBA00022741"/>
    </source>
</evidence>
<keyword evidence="4 9" id="KW-1133">Transmembrane helix</keyword>
<gene>
    <name evidence="11" type="ORF">HNP77_002221</name>
</gene>
<dbReference type="RefSeq" id="WP_184653337.1">
    <property type="nucleotide sequence ID" value="NZ_JACHFR010000004.1"/>
</dbReference>
<comment type="caution">
    <text evidence="11">The sequence shown here is derived from an EMBL/GenBank/DDBJ whole genome shotgun (WGS) entry which is preliminary data.</text>
</comment>
<feature type="transmembrane region" description="Helical" evidence="9">
    <location>
        <begin position="274"/>
        <end position="299"/>
    </location>
</feature>
<dbReference type="GO" id="GO:0035556">
    <property type="term" value="P:intracellular signal transduction"/>
    <property type="evidence" value="ECO:0007669"/>
    <property type="project" value="InterPro"/>
</dbReference>
<dbReference type="PANTHER" id="PTHR11920:SF335">
    <property type="entry name" value="GUANYLATE CYCLASE"/>
    <property type="match status" value="1"/>
</dbReference>
<evidence type="ECO:0000256" key="6">
    <source>
        <dbReference type="ARBA" id="ARBA00023239"/>
    </source>
</evidence>
<keyword evidence="3" id="KW-0547">Nucleotide-binding</keyword>
<dbReference type="EMBL" id="JACHFR010000004">
    <property type="protein sequence ID" value="MBB5219832.1"/>
    <property type="molecule type" value="Genomic_DNA"/>
</dbReference>
<proteinExistence type="inferred from homology"/>
<keyword evidence="12" id="KW-1185">Reference proteome</keyword>
<accession>A0A840SKG1</accession>
<dbReference type="GO" id="GO:0000166">
    <property type="term" value="F:nucleotide binding"/>
    <property type="evidence" value="ECO:0007669"/>
    <property type="project" value="UniProtKB-KW"/>
</dbReference>
<feature type="transmembrane region" description="Helical" evidence="9">
    <location>
        <begin position="40"/>
        <end position="58"/>
    </location>
</feature>
<dbReference type="PROSITE" id="PS00452">
    <property type="entry name" value="GUANYLATE_CYCLASE_1"/>
    <property type="match status" value="1"/>
</dbReference>
<name>A0A840SKG1_9SPIR</name>
<dbReference type="Gene3D" id="3.30.70.1230">
    <property type="entry name" value="Nucleotide cyclase"/>
    <property type="match status" value="1"/>
</dbReference>
<dbReference type="Gene3D" id="6.10.250.780">
    <property type="match status" value="1"/>
</dbReference>
<organism evidence="11 12">
    <name type="scientific">Treponema rectale</name>
    <dbReference type="NCBI Taxonomy" id="744512"/>
    <lineage>
        <taxon>Bacteria</taxon>
        <taxon>Pseudomonadati</taxon>
        <taxon>Spirochaetota</taxon>
        <taxon>Spirochaetia</taxon>
        <taxon>Spirochaetales</taxon>
        <taxon>Treponemataceae</taxon>
        <taxon>Treponema</taxon>
    </lineage>
</organism>
<dbReference type="GO" id="GO:0004383">
    <property type="term" value="F:guanylate cyclase activity"/>
    <property type="evidence" value="ECO:0007669"/>
    <property type="project" value="TreeGrafter"/>
</dbReference>
<dbReference type="PANTHER" id="PTHR11920">
    <property type="entry name" value="GUANYLYL CYCLASE"/>
    <property type="match status" value="1"/>
</dbReference>
<dbReference type="GO" id="GO:0004016">
    <property type="term" value="F:adenylate cyclase activity"/>
    <property type="evidence" value="ECO:0007669"/>
    <property type="project" value="TreeGrafter"/>
</dbReference>
<evidence type="ECO:0000256" key="7">
    <source>
        <dbReference type="RuleBase" id="RU000405"/>
    </source>
</evidence>
<dbReference type="Proteomes" id="UP000578697">
    <property type="component" value="Unassembled WGS sequence"/>
</dbReference>
<feature type="transmembrane region" description="Helical" evidence="9">
    <location>
        <begin position="120"/>
        <end position="141"/>
    </location>
</feature>
<dbReference type="CDD" id="cd07302">
    <property type="entry name" value="CHD"/>
    <property type="match status" value="1"/>
</dbReference>
<dbReference type="GO" id="GO:0005886">
    <property type="term" value="C:plasma membrane"/>
    <property type="evidence" value="ECO:0007669"/>
    <property type="project" value="TreeGrafter"/>
</dbReference>
<dbReference type="InterPro" id="IPR001054">
    <property type="entry name" value="A/G_cyclase"/>
</dbReference>
<reference evidence="11 12" key="1">
    <citation type="submission" date="2020-08" db="EMBL/GenBank/DDBJ databases">
        <title>Genomic Encyclopedia of Type Strains, Phase IV (KMG-IV): sequencing the most valuable type-strain genomes for metagenomic binning, comparative biology and taxonomic classification.</title>
        <authorList>
            <person name="Goeker M."/>
        </authorList>
    </citation>
    <scope>NUCLEOTIDE SEQUENCE [LARGE SCALE GENOMIC DNA]</scope>
    <source>
        <strain evidence="11 12">DSM 103679</strain>
    </source>
</reference>
<evidence type="ECO:0000313" key="11">
    <source>
        <dbReference type="EMBL" id="MBB5219832.1"/>
    </source>
</evidence>
<dbReference type="GO" id="GO:0001653">
    <property type="term" value="F:peptide receptor activity"/>
    <property type="evidence" value="ECO:0007669"/>
    <property type="project" value="TreeGrafter"/>
</dbReference>
<feature type="transmembrane region" description="Helical" evidence="9">
    <location>
        <begin position="161"/>
        <end position="181"/>
    </location>
</feature>
<feature type="transmembrane region" description="Helical" evidence="9">
    <location>
        <begin position="78"/>
        <end position="99"/>
    </location>
</feature>
<feature type="domain" description="Guanylate cyclase" evidence="10">
    <location>
        <begin position="534"/>
        <end position="662"/>
    </location>
</feature>
<evidence type="ECO:0000256" key="2">
    <source>
        <dbReference type="ARBA" id="ARBA00022692"/>
    </source>
</evidence>
<evidence type="ECO:0000259" key="10">
    <source>
        <dbReference type="PROSITE" id="PS50125"/>
    </source>
</evidence>
<keyword evidence="8" id="KW-0175">Coiled coil</keyword>
<evidence type="ECO:0000256" key="5">
    <source>
        <dbReference type="ARBA" id="ARBA00023136"/>
    </source>
</evidence>
<sequence length="705" mass="79723">MTEFSKIFNISCLIILALFCFQMGIFLCSGHKLKQNGRRTLIFIEFFTGLLLLFDTLAYFFRGNTSSTGWFMVRASNFIVYICNFLIPFFFCFYVCEFIKQSRLSFTLLLKPGYSIKKGMPVQIFIVLAFCLLGVLLTIISQFTDLFYYIDEKNLYHRNELYPLSVALGVIPGLITFTMLLQNKKKVAGNVFISLFVYFLLPVIGIILVLFVYGFSWINIALGLGALHLFFSSIKLMELEFYSGKQKSSAILTPTYKTENTVEESKKRIVRNHFWQTFSVSLAGVILILVIVSITGIALPERTLTIGNPYTENDSSKSVCITFSQNAEKHWVDEDDPDRTGAQYDGVIYNNMSSTIITDWKFSIKVPDGSTVDPGPWNGTFTLSNGKLNVVKPHEGDKENIHGENFYTITPLKTLGFGCIMYAPHTYQPLSEKIVFTYSSILKPLSNILFDIFLAGLFILFIISTTVTLFEGKLIRVEEENRKLENTVKERTKELEAEKNRSESLLLNILPKEIADELTAHPNRTLAKQYPNVTVLFTDIVGFTKISGEMSAEEVVTMLNKMFSMFDERAQREGIEKIKTIGDAYMAAAGLTQDKDNNGARKIINFAKGLLEDVHSFNETSPIKLQIRLGINSGPLVAGVIGKTKFIYDIWGDTVNMASRMESTGMPMKVHVSDATKIQTDSLFRYSETIEIDVKGKGMMKTYYL</sequence>
<evidence type="ECO:0000256" key="1">
    <source>
        <dbReference type="ARBA" id="ARBA00004370"/>
    </source>
</evidence>
<dbReference type="PROSITE" id="PS50125">
    <property type="entry name" value="GUANYLATE_CYCLASE_2"/>
    <property type="match status" value="1"/>
</dbReference>
<keyword evidence="5 9" id="KW-0472">Membrane</keyword>
<dbReference type="InterPro" id="IPR029787">
    <property type="entry name" value="Nucleotide_cyclase"/>
</dbReference>
<evidence type="ECO:0000256" key="9">
    <source>
        <dbReference type="SAM" id="Phobius"/>
    </source>
</evidence>
<dbReference type="InterPro" id="IPR018297">
    <property type="entry name" value="A/G_cyclase_CS"/>
</dbReference>
<evidence type="ECO:0000256" key="4">
    <source>
        <dbReference type="ARBA" id="ARBA00022989"/>
    </source>
</evidence>
<keyword evidence="2 9" id="KW-0812">Transmembrane</keyword>
<evidence type="ECO:0000256" key="8">
    <source>
        <dbReference type="SAM" id="Coils"/>
    </source>
</evidence>
<feature type="transmembrane region" description="Helical" evidence="9">
    <location>
        <begin position="6"/>
        <end position="28"/>
    </location>
</feature>
<dbReference type="InterPro" id="IPR050401">
    <property type="entry name" value="Cyclic_nucleotide_synthase"/>
</dbReference>
<feature type="coiled-coil region" evidence="8">
    <location>
        <begin position="467"/>
        <end position="501"/>
    </location>
</feature>
<dbReference type="SUPFAM" id="SSF55073">
    <property type="entry name" value="Nucleotide cyclase"/>
    <property type="match status" value="1"/>
</dbReference>
<keyword evidence="6 7" id="KW-0456">Lyase</keyword>
<protein>
    <submittedName>
        <fullName evidence="11">Class 3 adenylate cyclase</fullName>
    </submittedName>
</protein>
<dbReference type="Pfam" id="PF00211">
    <property type="entry name" value="Guanylate_cyc"/>
    <property type="match status" value="1"/>
</dbReference>
<feature type="transmembrane region" description="Helical" evidence="9">
    <location>
        <begin position="188"/>
        <end position="211"/>
    </location>
</feature>
<dbReference type="AlphaFoldDB" id="A0A840SKG1"/>
<evidence type="ECO:0000313" key="12">
    <source>
        <dbReference type="Proteomes" id="UP000578697"/>
    </source>
</evidence>
<dbReference type="SMART" id="SM00044">
    <property type="entry name" value="CYCc"/>
    <property type="match status" value="1"/>
</dbReference>
<dbReference type="GO" id="GO:0007168">
    <property type="term" value="P:receptor guanylyl cyclase signaling pathway"/>
    <property type="evidence" value="ECO:0007669"/>
    <property type="project" value="TreeGrafter"/>
</dbReference>
<comment type="similarity">
    <text evidence="7">Belongs to the adenylyl cyclase class-4/guanylyl cyclase family.</text>
</comment>
<feature type="transmembrane region" description="Helical" evidence="9">
    <location>
        <begin position="448"/>
        <end position="470"/>
    </location>
</feature>
<comment type="subcellular location">
    <subcellularLocation>
        <location evidence="1">Membrane</location>
    </subcellularLocation>
</comment>